<evidence type="ECO:0000256" key="1">
    <source>
        <dbReference type="ARBA" id="ARBA00008061"/>
    </source>
</evidence>
<comment type="caution">
    <text evidence="6">The sequence shown here is derived from an EMBL/GenBank/DDBJ whole genome shotgun (WGS) entry which is preliminary data.</text>
</comment>
<proteinExistence type="inferred from homology"/>
<dbReference type="InterPro" id="IPR006046">
    <property type="entry name" value="Alpha_amylase"/>
</dbReference>
<dbReference type="Gene3D" id="2.60.40.1180">
    <property type="entry name" value="Golgi alpha-mannosidase II"/>
    <property type="match status" value="1"/>
</dbReference>
<dbReference type="InterPro" id="IPR006047">
    <property type="entry name" value="GH13_cat_dom"/>
</dbReference>
<dbReference type="InterPro" id="IPR013780">
    <property type="entry name" value="Glyco_hydro_b"/>
</dbReference>
<reference evidence="7" key="1">
    <citation type="journal article" date="2019" name="Int. J. Syst. Evol. Microbiol.">
        <title>The Global Catalogue of Microorganisms (GCM) 10K type strain sequencing project: providing services to taxonomists for standard genome sequencing and annotation.</title>
        <authorList>
            <consortium name="The Broad Institute Genomics Platform"/>
            <consortium name="The Broad Institute Genome Sequencing Center for Infectious Disease"/>
            <person name="Wu L."/>
            <person name="Ma J."/>
        </authorList>
    </citation>
    <scope>NUCLEOTIDE SEQUENCE [LARGE SCALE GENOMIC DNA]</scope>
    <source>
        <strain evidence="7">CCUG 55590</strain>
    </source>
</reference>
<dbReference type="SMART" id="SM00642">
    <property type="entry name" value="Aamy"/>
    <property type="match status" value="1"/>
</dbReference>
<keyword evidence="4" id="KW-0378">Hydrolase</keyword>
<dbReference type="InterPro" id="IPR045857">
    <property type="entry name" value="O16G_dom_2"/>
</dbReference>
<evidence type="ECO:0000256" key="4">
    <source>
        <dbReference type="RuleBase" id="RU361134"/>
    </source>
</evidence>
<dbReference type="PANTHER" id="PTHR10357">
    <property type="entry name" value="ALPHA-AMYLASE FAMILY MEMBER"/>
    <property type="match status" value="1"/>
</dbReference>
<organism evidence="6 7">
    <name type="scientific">Exiguobacterium aestuarii</name>
    <dbReference type="NCBI Taxonomy" id="273527"/>
    <lineage>
        <taxon>Bacteria</taxon>
        <taxon>Bacillati</taxon>
        <taxon>Bacillota</taxon>
        <taxon>Bacilli</taxon>
        <taxon>Bacillales</taxon>
        <taxon>Bacillales Family XII. Incertae Sedis</taxon>
        <taxon>Exiguobacterium</taxon>
    </lineage>
</organism>
<evidence type="ECO:0000256" key="2">
    <source>
        <dbReference type="ARBA" id="ARBA00023295"/>
    </source>
</evidence>
<dbReference type="PRINTS" id="PR00110">
    <property type="entry name" value="ALPHAAMYLASE"/>
</dbReference>
<dbReference type="SUPFAM" id="SSF51011">
    <property type="entry name" value="Glycosyl hydrolase domain"/>
    <property type="match status" value="1"/>
</dbReference>
<comment type="similarity">
    <text evidence="1 3">Belongs to the glycosyl hydrolase 13 family.</text>
</comment>
<evidence type="ECO:0000313" key="6">
    <source>
        <dbReference type="EMBL" id="MFC7390693.1"/>
    </source>
</evidence>
<name>A0ABW2PMJ8_9BACL</name>
<keyword evidence="7" id="KW-1185">Reference proteome</keyword>
<dbReference type="NCBIfam" id="NF008183">
    <property type="entry name" value="PRK10933.1"/>
    <property type="match status" value="1"/>
</dbReference>
<gene>
    <name evidence="6" type="ORF">ACFQO8_11120</name>
</gene>
<dbReference type="SUPFAM" id="SSF51445">
    <property type="entry name" value="(Trans)glycosidases"/>
    <property type="match status" value="1"/>
</dbReference>
<dbReference type="EC" id="3.2.1.1" evidence="4"/>
<protein>
    <recommendedName>
        <fullName evidence="4">Alpha-amylase</fullName>
        <ecNumber evidence="4">3.2.1.1</ecNumber>
    </recommendedName>
</protein>
<evidence type="ECO:0000256" key="3">
    <source>
        <dbReference type="RuleBase" id="RU003615"/>
    </source>
</evidence>
<dbReference type="Pfam" id="PF00128">
    <property type="entry name" value="Alpha-amylase"/>
    <property type="match status" value="1"/>
</dbReference>
<dbReference type="Gene3D" id="3.20.20.80">
    <property type="entry name" value="Glycosidases"/>
    <property type="match status" value="1"/>
</dbReference>
<dbReference type="EMBL" id="JBHTCE010000002">
    <property type="protein sequence ID" value="MFC7390693.1"/>
    <property type="molecule type" value="Genomic_DNA"/>
</dbReference>
<dbReference type="Gene3D" id="3.90.400.10">
    <property type="entry name" value="Oligo-1,6-glucosidase, Domain 2"/>
    <property type="match status" value="1"/>
</dbReference>
<keyword evidence="2 4" id="KW-0326">Glycosidase</keyword>
<dbReference type="CDD" id="cd11333">
    <property type="entry name" value="AmyAc_SI_OligoGlu_DGase"/>
    <property type="match status" value="1"/>
</dbReference>
<dbReference type="RefSeq" id="WP_214790453.1">
    <property type="nucleotide sequence ID" value="NZ_JANIEL010000008.1"/>
</dbReference>
<sequence length="551" mass="64179">MSRVWWKEAIAYQIYPRSFKDSNGDGIGDLRGIIEKLDYLEDLGIDVIWICPMYKSPNDDNGYDISDYQDIMEEFGTMEDFDALLEAVHARGMKLLLDLVVNHTSDEHPWFLESKSSKDNPKRDWYIWRDGKDGAPPSNWASIFGGSAWEYDAQTDQYYLHVFSKKQPDLNWENREVRTAVYDMINWWLDKGVDGFRVDAISHIKKMPTGTMLPSPDGKPVVTAFSMYSNIEGIHDYLQEMKRETFSKYDIMTVGETNGIEPEAADLWMGPENGAMNMAFHFDHVDIMRRSRLAPLDVVELKRIFDKWQQGLRDTGWNALYIENHDMVRAVSLVGDEQHYWRESATALAMMYFFMHGTPFIYQGQEIGMKNVPLPSIHDYDDVATKNEYFERIANGMSELDSMQQVWGTSRDNVRTPIQWDASPYAGFSTTTPWMPIHEEYETLNVEAQKHDQHSILSFYKEMIRLRRAEDTFTYGRYRDVLPEHKQAFVYERTFENNRFFVVVNLTANPAEVTIPEIASATLVMTNEIDPETIDTETFMLRPFAARLYRL</sequence>
<dbReference type="InterPro" id="IPR017853">
    <property type="entry name" value="GH"/>
</dbReference>
<keyword evidence="4" id="KW-0119">Carbohydrate metabolism</keyword>
<dbReference type="Proteomes" id="UP001596439">
    <property type="component" value="Unassembled WGS sequence"/>
</dbReference>
<evidence type="ECO:0000313" key="7">
    <source>
        <dbReference type="Proteomes" id="UP001596439"/>
    </source>
</evidence>
<accession>A0ABW2PMJ8</accession>
<feature type="domain" description="Glycosyl hydrolase family 13 catalytic" evidence="5">
    <location>
        <begin position="13"/>
        <end position="415"/>
    </location>
</feature>
<evidence type="ECO:0000259" key="5">
    <source>
        <dbReference type="SMART" id="SM00642"/>
    </source>
</evidence>
<comment type="catalytic activity">
    <reaction evidence="4">
        <text>Endohydrolysis of (1-&gt;4)-alpha-D-glucosidic linkages in polysaccharides containing three or more (1-&gt;4)-alpha-linked D-glucose units.</text>
        <dbReference type="EC" id="3.2.1.1"/>
    </reaction>
</comment>
<dbReference type="PANTHER" id="PTHR10357:SF178">
    <property type="entry name" value="OLIGO-1,6-GLUCOSIDASE 3-RELATED"/>
    <property type="match status" value="1"/>
</dbReference>